<dbReference type="GO" id="GO:0036064">
    <property type="term" value="C:ciliary basal body"/>
    <property type="evidence" value="ECO:0007669"/>
    <property type="project" value="EnsemblMetazoa"/>
</dbReference>
<dbReference type="GO" id="GO:0035721">
    <property type="term" value="P:intraciliary retrograde transport"/>
    <property type="evidence" value="ECO:0007669"/>
    <property type="project" value="EnsemblMetazoa"/>
</dbReference>
<dbReference type="InterPro" id="IPR028784">
    <property type="entry name" value="BBS1"/>
</dbReference>
<sequence length="596" mass="67201">MARSIEENSRKWTAPVLMKSGEVFCPSTCVTLGPIYNESESKLIIGTGGHRGMNMKLRVFKDVDQDEECTLAESPTAIMHFVNEARAVPTIAVAAGSSLLVYKNMKPFYKFTVPSSPIIPTELEAWKAAASNKINPNTLSTVLERLVTDVSFSKLTPMSQTYILSKSNEDKLALIEKIGGKILNSGTITCIAKLTKSAADIMDILVFGTEHCDVFLIDGQAFTIIQQIKLQSVPVTIRTYGMSGYFDVDYRIFVHTRDSLIFSIKRNDTEYKPIIVSQSMITSMILHNKSIVYTTTEDHITFCNFKGKKTGRAKCKDKVWNILLKTRVGITIFQVKMIEPFYYETKQLSAVIAVFDKELRMYNDSYLLDVTKFQKPLAWVKYGCYGREDSSLIVCFKDGTLGIQIFRRTANFDIRKDFNEVPPAHALKLQIPKKTKIFIDQTQRELEFSSKIHNAYQKHLFNMKFKVAESYLALASSATSSVSTTSSLPIEIAVDINGFGPTHRMTVRLLSSSRQNLYDMQISIICDPEVYEFETPLMMVPILTPGHAYTYTTLLTCKDPERATTSEVRALLIHEKRATPIVTAVIKMPFSEFPLD</sequence>
<evidence type="ECO:0000259" key="1">
    <source>
        <dbReference type="Pfam" id="PF14779"/>
    </source>
</evidence>
<dbReference type="Proteomes" id="UP000008281">
    <property type="component" value="Unassembled WGS sequence"/>
</dbReference>
<dbReference type="HOGENOM" id="CLU_032988_1_0_1"/>
<dbReference type="GO" id="GO:0005113">
    <property type="term" value="F:patched binding"/>
    <property type="evidence" value="ECO:0007669"/>
    <property type="project" value="TreeGrafter"/>
</dbReference>
<dbReference type="InterPro" id="IPR032728">
    <property type="entry name" value="BBS1_N"/>
</dbReference>
<dbReference type="AlphaFoldDB" id="E3MFB0"/>
<proteinExistence type="predicted"/>
<name>E3MFB0_CAERE</name>
<dbReference type="GO" id="GO:0061512">
    <property type="term" value="P:protein localization to cilium"/>
    <property type="evidence" value="ECO:0007669"/>
    <property type="project" value="EnsemblMetazoa"/>
</dbReference>
<protein>
    <submittedName>
        <fullName evidence="3">CRE-BBS-1 protein</fullName>
    </submittedName>
</protein>
<dbReference type="GO" id="GO:1905515">
    <property type="term" value="P:non-motile cilium assembly"/>
    <property type="evidence" value="ECO:0007669"/>
    <property type="project" value="EnsemblMetazoa"/>
</dbReference>
<evidence type="ECO:0000313" key="4">
    <source>
        <dbReference type="Proteomes" id="UP000008281"/>
    </source>
</evidence>
<evidence type="ECO:0000259" key="2">
    <source>
        <dbReference type="Pfam" id="PF23304"/>
    </source>
</evidence>
<dbReference type="Pfam" id="PF23304">
    <property type="entry name" value="GAE_BBS1"/>
    <property type="match status" value="1"/>
</dbReference>
<dbReference type="PANTHER" id="PTHR20870:SF0">
    <property type="entry name" value="BARDET-BIEDL SYNDROME 1 PROTEIN"/>
    <property type="match status" value="1"/>
</dbReference>
<dbReference type="GO" id="GO:0005119">
    <property type="term" value="F:smoothened binding"/>
    <property type="evidence" value="ECO:0007669"/>
    <property type="project" value="TreeGrafter"/>
</dbReference>
<dbReference type="InterPro" id="IPR036322">
    <property type="entry name" value="WD40_repeat_dom_sf"/>
</dbReference>
<organism evidence="4">
    <name type="scientific">Caenorhabditis remanei</name>
    <name type="common">Caenorhabditis vulgaris</name>
    <dbReference type="NCBI Taxonomy" id="31234"/>
    <lineage>
        <taxon>Eukaryota</taxon>
        <taxon>Metazoa</taxon>
        <taxon>Ecdysozoa</taxon>
        <taxon>Nematoda</taxon>
        <taxon>Chromadorea</taxon>
        <taxon>Rhabditida</taxon>
        <taxon>Rhabditina</taxon>
        <taxon>Rhabditomorpha</taxon>
        <taxon>Rhabditoidea</taxon>
        <taxon>Rhabditidae</taxon>
        <taxon>Peloderinae</taxon>
        <taxon>Caenorhabditis</taxon>
    </lineage>
</organism>
<dbReference type="PANTHER" id="PTHR20870">
    <property type="entry name" value="BARDET-BIEDL SYNDROME 1 PROTEIN"/>
    <property type="match status" value="1"/>
</dbReference>
<dbReference type="STRING" id="31234.E3MFB0"/>
<accession>E3MFB0</accession>
<dbReference type="OMA" id="HADRRHY"/>
<dbReference type="FunCoup" id="E3MFB0">
    <property type="interactions" value="1135"/>
</dbReference>
<keyword evidence="4" id="KW-1185">Reference proteome</keyword>
<dbReference type="Pfam" id="PF14779">
    <property type="entry name" value="BBS1"/>
    <property type="match status" value="1"/>
</dbReference>
<feature type="domain" description="Bardet-Biedl syndrome 1 N-terminal" evidence="1">
    <location>
        <begin position="12"/>
        <end position="265"/>
    </location>
</feature>
<dbReference type="eggNOG" id="ENOG502QS2X">
    <property type="taxonomic scope" value="Eukaryota"/>
</dbReference>
<feature type="domain" description="Bardet-Biedl syndrome 1 protein GAE" evidence="2">
    <location>
        <begin position="491"/>
        <end position="591"/>
    </location>
</feature>
<reference evidence="3" key="1">
    <citation type="submission" date="2007-07" db="EMBL/GenBank/DDBJ databases">
        <title>PCAP assembly of the Caenorhabditis remanei genome.</title>
        <authorList>
            <consortium name="The Caenorhabditis remanei Sequencing Consortium"/>
            <person name="Wilson R.K."/>
        </authorList>
    </citation>
    <scope>NUCLEOTIDE SEQUENCE [LARGE SCALE GENOMIC DNA]</scope>
    <source>
        <strain evidence="3">PB4641</strain>
    </source>
</reference>
<dbReference type="InterPro" id="IPR056419">
    <property type="entry name" value="GAE_BBS1"/>
</dbReference>
<gene>
    <name evidence="3" type="primary">Cre-bbs-1</name>
    <name evidence="3" type="ORF">CRE_20678</name>
</gene>
<dbReference type="OrthoDB" id="10259809at2759"/>
<dbReference type="GO" id="GO:0034464">
    <property type="term" value="C:BBSome"/>
    <property type="evidence" value="ECO:0007669"/>
    <property type="project" value="InterPro"/>
</dbReference>
<dbReference type="GO" id="GO:0043005">
    <property type="term" value="C:neuron projection"/>
    <property type="evidence" value="ECO:0007669"/>
    <property type="project" value="EnsemblMetazoa"/>
</dbReference>
<dbReference type="GO" id="GO:0005813">
    <property type="term" value="C:centrosome"/>
    <property type="evidence" value="ECO:0007669"/>
    <property type="project" value="TreeGrafter"/>
</dbReference>
<evidence type="ECO:0000313" key="3">
    <source>
        <dbReference type="EMBL" id="EFP00937.1"/>
    </source>
</evidence>
<dbReference type="InParanoid" id="E3MFB0"/>
<dbReference type="GO" id="GO:0005930">
    <property type="term" value="C:axoneme"/>
    <property type="evidence" value="ECO:0007669"/>
    <property type="project" value="EnsemblMetazoa"/>
</dbReference>
<dbReference type="EMBL" id="DS268441">
    <property type="protein sequence ID" value="EFP00937.1"/>
    <property type="molecule type" value="Genomic_DNA"/>
</dbReference>
<dbReference type="SUPFAM" id="SSF50978">
    <property type="entry name" value="WD40 repeat-like"/>
    <property type="match status" value="1"/>
</dbReference>